<feature type="compositionally biased region" description="Basic and acidic residues" evidence="2">
    <location>
        <begin position="1"/>
        <end position="10"/>
    </location>
</feature>
<feature type="region of interest" description="Disordered" evidence="2">
    <location>
        <begin position="1"/>
        <end position="46"/>
    </location>
</feature>
<sequence length="422" mass="48078">MSESHRDNDKSSNNNFSHSHRNSKDDIDRHDRKRSHNDSENTDAKVFIRNVPTKKVTDEELLNFFKPYGKISDIQVFKDHISVQYTRVEDANKLLRNAKIPLLFKGNKLDVLSAREIRSTSVKSTSTDRSSKSNDRNSHRSLSNYEPQRKRFIPRERSALISTERNDDRTHVPVSTSKSHQSSNDSIPLSHQIPYAILTGPKDANALVDCQIVIVNARQRDYAEEIEARLSSQGMITSVILLREDFTLTEAIENAARLQCLYGIIAMPMHEERRTASFHILHGQTEEHRNLTLEDGIHIIATNYISYKQRLHNDDVNSYRSIHDPISYANSSPPNNSRRQLSNHTQEEIAPPVLHLGDKLPLSMLLCLLADGRQLTLEEIDRVLVYLLEKKAKMLTLPAGTLPPLPAQYATINNHQTGALIF</sequence>
<protein>
    <recommendedName>
        <fullName evidence="3">RRM domain-containing protein</fullName>
    </recommendedName>
</protein>
<feature type="compositionally biased region" description="Basic and acidic residues" evidence="2">
    <location>
        <begin position="129"/>
        <end position="138"/>
    </location>
</feature>
<dbReference type="InterPro" id="IPR035979">
    <property type="entry name" value="RBD_domain_sf"/>
</dbReference>
<name>A0A814F7Z9_ADIRI</name>
<gene>
    <name evidence="5" type="ORF">EDS130_LOCUS20686</name>
    <name evidence="4" type="ORF">XAT740_LOCUS12098</name>
</gene>
<dbReference type="Pfam" id="PF00076">
    <property type="entry name" value="RRM_1"/>
    <property type="match status" value="1"/>
</dbReference>
<evidence type="ECO:0000259" key="3">
    <source>
        <dbReference type="PROSITE" id="PS50102"/>
    </source>
</evidence>
<keyword evidence="1" id="KW-0694">RNA-binding</keyword>
<dbReference type="Gene3D" id="3.40.50.800">
    <property type="entry name" value="Anticodon-binding domain"/>
    <property type="match status" value="1"/>
</dbReference>
<dbReference type="GO" id="GO:0003723">
    <property type="term" value="F:RNA binding"/>
    <property type="evidence" value="ECO:0007669"/>
    <property type="project" value="UniProtKB-UniRule"/>
</dbReference>
<dbReference type="PANTHER" id="PTHR23295:SF6">
    <property type="entry name" value="NEOSIN, ISOFORM A"/>
    <property type="match status" value="1"/>
</dbReference>
<dbReference type="SMART" id="SM00360">
    <property type="entry name" value="RRM"/>
    <property type="match status" value="1"/>
</dbReference>
<proteinExistence type="predicted"/>
<dbReference type="InterPro" id="IPR000504">
    <property type="entry name" value="RRM_dom"/>
</dbReference>
<evidence type="ECO:0000313" key="6">
    <source>
        <dbReference type="Proteomes" id="UP000663828"/>
    </source>
</evidence>
<evidence type="ECO:0000313" key="5">
    <source>
        <dbReference type="EMBL" id="CAF1114066.1"/>
    </source>
</evidence>
<feature type="compositionally biased region" description="Basic and acidic residues" evidence="2">
    <location>
        <begin position="147"/>
        <end position="171"/>
    </location>
</feature>
<dbReference type="OrthoDB" id="10044938at2759"/>
<dbReference type="SUPFAM" id="SSF54928">
    <property type="entry name" value="RNA-binding domain, RBD"/>
    <property type="match status" value="1"/>
</dbReference>
<feature type="domain" description="RRM" evidence="3">
    <location>
        <begin position="44"/>
        <end position="124"/>
    </location>
</feature>
<keyword evidence="6" id="KW-1185">Reference proteome</keyword>
<feature type="compositionally biased region" description="Polar residues" evidence="2">
    <location>
        <begin position="173"/>
        <end position="186"/>
    </location>
</feature>
<dbReference type="PANTHER" id="PTHR23295">
    <property type="entry name" value="NUCLEAR RECEPTOR COACTIVATOR 5-RELATED"/>
    <property type="match status" value="1"/>
</dbReference>
<dbReference type="InterPro" id="IPR052600">
    <property type="entry name" value="Nuc_rcpt_coact/corep"/>
</dbReference>
<organism evidence="4 6">
    <name type="scientific">Adineta ricciae</name>
    <name type="common">Rotifer</name>
    <dbReference type="NCBI Taxonomy" id="249248"/>
    <lineage>
        <taxon>Eukaryota</taxon>
        <taxon>Metazoa</taxon>
        <taxon>Spiralia</taxon>
        <taxon>Gnathifera</taxon>
        <taxon>Rotifera</taxon>
        <taxon>Eurotatoria</taxon>
        <taxon>Bdelloidea</taxon>
        <taxon>Adinetida</taxon>
        <taxon>Adinetidae</taxon>
        <taxon>Adineta</taxon>
    </lineage>
</organism>
<feature type="region of interest" description="Disordered" evidence="2">
    <location>
        <begin position="324"/>
        <end position="343"/>
    </location>
</feature>
<dbReference type="AlphaFoldDB" id="A0A814F7Z9"/>
<accession>A0A814F7Z9</accession>
<dbReference type="Proteomes" id="UP000663828">
    <property type="component" value="Unassembled WGS sequence"/>
</dbReference>
<dbReference type="InterPro" id="IPR036621">
    <property type="entry name" value="Anticodon-bd_dom_sf"/>
</dbReference>
<dbReference type="Gene3D" id="3.30.70.330">
    <property type="match status" value="1"/>
</dbReference>
<dbReference type="InterPro" id="IPR012677">
    <property type="entry name" value="Nucleotide-bd_a/b_plait_sf"/>
</dbReference>
<dbReference type="SUPFAM" id="SSF52954">
    <property type="entry name" value="Class II aaRS ABD-related"/>
    <property type="match status" value="1"/>
</dbReference>
<dbReference type="CDD" id="cd00590">
    <property type="entry name" value="RRM_SF"/>
    <property type="match status" value="1"/>
</dbReference>
<dbReference type="EMBL" id="CAJNOJ010000102">
    <property type="protein sequence ID" value="CAF1114066.1"/>
    <property type="molecule type" value="Genomic_DNA"/>
</dbReference>
<evidence type="ECO:0000313" key="4">
    <source>
        <dbReference type="EMBL" id="CAF0979359.1"/>
    </source>
</evidence>
<reference evidence="4" key="1">
    <citation type="submission" date="2021-02" db="EMBL/GenBank/DDBJ databases">
        <authorList>
            <person name="Nowell W R."/>
        </authorList>
    </citation>
    <scope>NUCLEOTIDE SEQUENCE</scope>
</reference>
<dbReference type="PROSITE" id="PS50102">
    <property type="entry name" value="RRM"/>
    <property type="match status" value="1"/>
</dbReference>
<dbReference type="Proteomes" id="UP000663852">
    <property type="component" value="Unassembled WGS sequence"/>
</dbReference>
<feature type="compositionally biased region" description="Polar residues" evidence="2">
    <location>
        <begin position="328"/>
        <end position="343"/>
    </location>
</feature>
<feature type="region of interest" description="Disordered" evidence="2">
    <location>
        <begin position="118"/>
        <end position="186"/>
    </location>
</feature>
<dbReference type="EMBL" id="CAJNOR010000678">
    <property type="protein sequence ID" value="CAF0979359.1"/>
    <property type="molecule type" value="Genomic_DNA"/>
</dbReference>
<feature type="compositionally biased region" description="Polar residues" evidence="2">
    <location>
        <begin position="119"/>
        <end position="128"/>
    </location>
</feature>
<feature type="compositionally biased region" description="Basic and acidic residues" evidence="2">
    <location>
        <begin position="22"/>
        <end position="43"/>
    </location>
</feature>
<comment type="caution">
    <text evidence="4">The sequence shown here is derived from an EMBL/GenBank/DDBJ whole genome shotgun (WGS) entry which is preliminary data.</text>
</comment>
<evidence type="ECO:0000256" key="1">
    <source>
        <dbReference type="PROSITE-ProRule" id="PRU00176"/>
    </source>
</evidence>
<evidence type="ECO:0000256" key="2">
    <source>
        <dbReference type="SAM" id="MobiDB-lite"/>
    </source>
</evidence>